<keyword evidence="1" id="KW-0812">Transmembrane</keyword>
<keyword evidence="1" id="KW-1133">Transmembrane helix</keyword>
<organism evidence="2 3">
    <name type="scientific">Sphingomonas japonica</name>
    <dbReference type="NCBI Taxonomy" id="511662"/>
    <lineage>
        <taxon>Bacteria</taxon>
        <taxon>Pseudomonadati</taxon>
        <taxon>Pseudomonadota</taxon>
        <taxon>Alphaproteobacteria</taxon>
        <taxon>Sphingomonadales</taxon>
        <taxon>Sphingomonadaceae</taxon>
        <taxon>Sphingomonas</taxon>
    </lineage>
</organism>
<feature type="transmembrane region" description="Helical" evidence="1">
    <location>
        <begin position="174"/>
        <end position="195"/>
    </location>
</feature>
<feature type="transmembrane region" description="Helical" evidence="1">
    <location>
        <begin position="144"/>
        <end position="167"/>
    </location>
</feature>
<keyword evidence="1" id="KW-0472">Membrane</keyword>
<evidence type="ECO:0000313" key="3">
    <source>
        <dbReference type="Proteomes" id="UP000788153"/>
    </source>
</evidence>
<gene>
    <name evidence="2" type="ORF">FHT01_000143</name>
</gene>
<comment type="caution">
    <text evidence="2">The sequence shown here is derived from an EMBL/GenBank/DDBJ whole genome shotgun (WGS) entry which is preliminary data.</text>
</comment>
<proteinExistence type="predicted"/>
<evidence type="ECO:0000313" key="2">
    <source>
        <dbReference type="EMBL" id="NIJ22601.1"/>
    </source>
</evidence>
<keyword evidence="3" id="KW-1185">Reference proteome</keyword>
<evidence type="ECO:0008006" key="4">
    <source>
        <dbReference type="Google" id="ProtNLM"/>
    </source>
</evidence>
<dbReference type="Proteomes" id="UP000788153">
    <property type="component" value="Unassembled WGS sequence"/>
</dbReference>
<reference evidence="2 3" key="1">
    <citation type="submission" date="2020-03" db="EMBL/GenBank/DDBJ databases">
        <title>Genomic Encyclopedia of Type Strains, Phase IV (KMG-IV): sequencing the most valuable type-strain genomes for metagenomic binning, comparative biology and taxonomic classification.</title>
        <authorList>
            <person name="Goeker M."/>
        </authorList>
    </citation>
    <scope>NUCLEOTIDE SEQUENCE [LARGE SCALE GENOMIC DNA]</scope>
    <source>
        <strain evidence="2 3">DSM 22753</strain>
    </source>
</reference>
<sequence>MTALLRPRLPWLLCLAAGVGVLLASAAFGRVPGLVPCGPAAELGAIIAFELARSASEVAALFGAEPCRSALIAAQRQAVWVDALAFIPAYALFLGSAAWGLRKDRRIAPLTIAMVAAAAVLDQIEGRLLWSILDAMPGTEATLLPLYGVVRVKFALLSLAAFALAALLLRRGRIATIAAVVVAGGALLSFATLVVNAHHPLLMEGHRISWTALLIVAGWFAVRPPGEAR</sequence>
<feature type="transmembrane region" description="Helical" evidence="1">
    <location>
        <begin position="207"/>
        <end position="222"/>
    </location>
</feature>
<dbReference type="RefSeq" id="WP_140047828.1">
    <property type="nucleotide sequence ID" value="NZ_VDYR01000001.1"/>
</dbReference>
<protein>
    <recommendedName>
        <fullName evidence="4">DUF4386 domain-containing protein</fullName>
    </recommendedName>
</protein>
<dbReference type="EMBL" id="JAASQP010000001">
    <property type="protein sequence ID" value="NIJ22601.1"/>
    <property type="molecule type" value="Genomic_DNA"/>
</dbReference>
<feature type="transmembrane region" description="Helical" evidence="1">
    <location>
        <begin position="78"/>
        <end position="100"/>
    </location>
</feature>
<feature type="transmembrane region" description="Helical" evidence="1">
    <location>
        <begin position="107"/>
        <end position="124"/>
    </location>
</feature>
<evidence type="ECO:0000256" key="1">
    <source>
        <dbReference type="SAM" id="Phobius"/>
    </source>
</evidence>
<name>A0ABX0TZZ1_9SPHN</name>
<accession>A0ABX0TZZ1</accession>